<reference evidence="1 2" key="1">
    <citation type="journal article" date="2014" name="PLoS Genet.">
        <title>Phylogenetically driven sequencing of extremely halophilic archaea reveals strategies for static and dynamic osmo-response.</title>
        <authorList>
            <person name="Becker E.A."/>
            <person name="Seitzer P.M."/>
            <person name="Tritt A."/>
            <person name="Larsen D."/>
            <person name="Krusor M."/>
            <person name="Yao A.I."/>
            <person name="Wu D."/>
            <person name="Madern D."/>
            <person name="Eisen J.A."/>
            <person name="Darling A.E."/>
            <person name="Facciotti M.T."/>
        </authorList>
    </citation>
    <scope>NUCLEOTIDE SEQUENCE [LARGE SCALE GENOMIC DNA]</scope>
    <source>
        <strain evidence="1 2">JCM 10989</strain>
    </source>
</reference>
<keyword evidence="2" id="KW-1185">Reference proteome</keyword>
<evidence type="ECO:0000313" key="1">
    <source>
        <dbReference type="EMBL" id="ELY96065.1"/>
    </source>
</evidence>
<feature type="non-terminal residue" evidence="1">
    <location>
        <position position="1"/>
    </location>
</feature>
<dbReference type="Proteomes" id="UP000011519">
    <property type="component" value="Unassembled WGS sequence"/>
</dbReference>
<name>M0ABF8_9EURY</name>
<dbReference type="RefSeq" id="WP_006651383.1">
    <property type="nucleotide sequence ID" value="NZ_AOIM01000005.1"/>
</dbReference>
<proteinExistence type="predicted"/>
<comment type="caution">
    <text evidence="1">The sequence shown here is derived from an EMBL/GenBank/DDBJ whole genome shotgun (WGS) entry which is preliminary data.</text>
</comment>
<dbReference type="AlphaFoldDB" id="M0ABF8"/>
<gene>
    <name evidence="1" type="ORF">C483_00515</name>
</gene>
<sequence length="109" mass="11757">FSMNTSSDQLQKELIWALAHGTNLSQDEIADHPAIDKSQPTVSRILNNYDPALDGTEIVGSGYGRAEDTQTDAPPVTTYREALAEAMLHAPMLAPMVGMAKLNNTENDG</sequence>
<evidence type="ECO:0000313" key="2">
    <source>
        <dbReference type="Proteomes" id="UP000011519"/>
    </source>
</evidence>
<dbReference type="PATRIC" id="fig|1227493.4.peg.88"/>
<accession>M0ABF8</accession>
<organism evidence="1 2">
    <name type="scientific">Natrialba hulunbeirensis JCM 10989</name>
    <dbReference type="NCBI Taxonomy" id="1227493"/>
    <lineage>
        <taxon>Archaea</taxon>
        <taxon>Methanobacteriati</taxon>
        <taxon>Methanobacteriota</taxon>
        <taxon>Stenosarchaea group</taxon>
        <taxon>Halobacteria</taxon>
        <taxon>Halobacteriales</taxon>
        <taxon>Natrialbaceae</taxon>
        <taxon>Natrialba</taxon>
    </lineage>
</organism>
<protein>
    <submittedName>
        <fullName evidence="1">Uncharacterized protein</fullName>
    </submittedName>
</protein>
<dbReference type="EMBL" id="AOIM01000005">
    <property type="protein sequence ID" value="ELY96065.1"/>
    <property type="molecule type" value="Genomic_DNA"/>
</dbReference>